<dbReference type="SUPFAM" id="SSF57850">
    <property type="entry name" value="RING/U-box"/>
    <property type="match status" value="1"/>
</dbReference>
<comment type="similarity">
    <text evidence="1">Belongs to the VPS11 family.</text>
</comment>
<dbReference type="Pfam" id="PF23356">
    <property type="entry name" value="TPR_PEP5_VPS11"/>
    <property type="match status" value="1"/>
</dbReference>
<proteinExistence type="inferred from homology"/>
<reference evidence="12 13" key="1">
    <citation type="submission" date="2024-04" db="EMBL/GenBank/DDBJ databases">
        <title>Tritrichomonas musculus Genome.</title>
        <authorList>
            <person name="Alves-Ferreira E."/>
            <person name="Grigg M."/>
            <person name="Lorenzi H."/>
            <person name="Galac M."/>
        </authorList>
    </citation>
    <scope>NUCLEOTIDE SEQUENCE [LARGE SCALE GENOMIC DNA]</scope>
    <source>
        <strain evidence="12 13">EAF2021</strain>
    </source>
</reference>
<evidence type="ECO:0000256" key="9">
    <source>
        <dbReference type="PROSITE-ProRule" id="PRU00175"/>
    </source>
</evidence>
<feature type="repeat" description="CHCR" evidence="10">
    <location>
        <begin position="378"/>
        <end position="532"/>
    </location>
</feature>
<evidence type="ECO:0000256" key="10">
    <source>
        <dbReference type="PROSITE-ProRule" id="PRU01006"/>
    </source>
</evidence>
<dbReference type="PANTHER" id="PTHR23323">
    <property type="entry name" value="VACUOLAR PROTEIN SORTING-ASSOCIATED PROTEIN"/>
    <property type="match status" value="1"/>
</dbReference>
<keyword evidence="7" id="KW-0472">Membrane</keyword>
<keyword evidence="6" id="KW-0653">Protein transport</keyword>
<accession>A0ABR2HXE6</accession>
<organism evidence="12 13">
    <name type="scientific">Tritrichomonas musculus</name>
    <dbReference type="NCBI Taxonomy" id="1915356"/>
    <lineage>
        <taxon>Eukaryota</taxon>
        <taxon>Metamonada</taxon>
        <taxon>Parabasalia</taxon>
        <taxon>Tritrichomonadida</taxon>
        <taxon>Tritrichomonadidae</taxon>
        <taxon>Tritrichomonas</taxon>
    </lineage>
</organism>
<dbReference type="InterPro" id="IPR013083">
    <property type="entry name" value="Znf_RING/FYVE/PHD"/>
</dbReference>
<evidence type="ECO:0000256" key="6">
    <source>
        <dbReference type="ARBA" id="ARBA00022927"/>
    </source>
</evidence>
<evidence type="ECO:0000256" key="3">
    <source>
        <dbReference type="ARBA" id="ARBA00022723"/>
    </source>
</evidence>
<sequence length="890" mass="101101">MTQYLQVLSFFSNTPVQSQAIGASIQTDIPCTTSGSGFLFISDSENNIFRFDHHFQVQKITTELESIGYLQASQTSQEILASSISNESPNTYSIVLADINDFSEITDGIPRYKAPSFNLPVKTKSTERARFFTASPSLKFIAFVTAPNEIQIFKTPHSNKSKPFVYNFTGTDITNMFITESGKLYITTESSIISYDYNSKATKTLENTGCRSKFAFLYNNEQLAVCRDRTITFYDVNNKNETLDCSEGNEGPESVGGLGQYFYATYPCNFQGSSQRIKVIDPVYKLITFQQNLKHRAAFVHMQWGALVTILQDKSVIMNSEISDQKKVDRFCEKKKYDEALNMATQMNLGEAVIANIHKLQGDSLYSATKYDQAIDQYIQTLGYTEPSHVIQKFVEPIHAENLMKYLIALQDKKLATKQHTTLLFNCYTKVRAKEKLKSAVNKFIEAAKKDEEPLFDVETAVDVLKRNNYQEYAEELAKAYHRDGLYIQLLYEKQKYKEILAHIQKLSGHFVISLLSDYGSEIMDNYPEGSSELTQFCVKCCTDGIPDLKRGRDGTGVTKIQPDDLAMIFMNNDEKHFDFLYQIYQKGPENLNERIWNVLIEMALRANSPKVMDLLKCPDAKYSNEQALVFLTAFNHAEGKKLIYEKMGLYTLILQEADPKDCLAICTKYGHQDRTLWSDALVKLSHSDCDSEVLSNFLQKILEEDALPFLTILKVLKNAGNHSFKTILPIVQATFKKEQDLLRTAQSKIKDCNERAAVNREVVQNLSTKNFMINQKKCDRCGADIESEANHFMCGHSFHLRCLDDSSAVCPLCKNKYEDILEKKITKMKAARDQTSVLQKLEEAGDGFQFLLQQVGDSLFASGVDLMSSKQDDEKINEVTELLRRISPE</sequence>
<dbReference type="PROSITE" id="PS50089">
    <property type="entry name" value="ZF_RING_2"/>
    <property type="match status" value="1"/>
</dbReference>
<dbReference type="SUPFAM" id="SSF69322">
    <property type="entry name" value="Tricorn protease domain 2"/>
    <property type="match status" value="1"/>
</dbReference>
<evidence type="ECO:0000313" key="13">
    <source>
        <dbReference type="Proteomes" id="UP001470230"/>
    </source>
</evidence>
<comment type="caution">
    <text evidence="12">The sequence shown here is derived from an EMBL/GenBank/DDBJ whole genome shotgun (WGS) entry which is preliminary data.</text>
</comment>
<keyword evidence="13" id="KW-1185">Reference proteome</keyword>
<dbReference type="InterPro" id="IPR000547">
    <property type="entry name" value="Clathrin_H-chain/VPS_repeat"/>
</dbReference>
<keyword evidence="5" id="KW-0862">Zinc</keyword>
<dbReference type="InterPro" id="IPR057307">
    <property type="entry name" value="PEP5_VPS11_N"/>
</dbReference>
<evidence type="ECO:0000313" key="12">
    <source>
        <dbReference type="EMBL" id="KAK8854048.1"/>
    </source>
</evidence>
<dbReference type="PROSITE" id="PS50236">
    <property type="entry name" value="CHCR"/>
    <property type="match status" value="1"/>
</dbReference>
<dbReference type="Gene3D" id="3.30.40.10">
    <property type="entry name" value="Zinc/RING finger domain, C3HC4 (zinc finger)"/>
    <property type="match status" value="1"/>
</dbReference>
<protein>
    <recommendedName>
        <fullName evidence="11">RING-type domain-containing protein</fullName>
    </recommendedName>
</protein>
<evidence type="ECO:0000256" key="4">
    <source>
        <dbReference type="ARBA" id="ARBA00022771"/>
    </source>
</evidence>
<gene>
    <name evidence="12" type="ORF">M9Y10_016598</name>
</gene>
<keyword evidence="4 9" id="KW-0863">Zinc-finger</keyword>
<evidence type="ECO:0000256" key="2">
    <source>
        <dbReference type="ARBA" id="ARBA00022448"/>
    </source>
</evidence>
<dbReference type="EMBL" id="JAPFFF010000021">
    <property type="protein sequence ID" value="KAK8854048.1"/>
    <property type="molecule type" value="Genomic_DNA"/>
</dbReference>
<evidence type="ECO:0000256" key="1">
    <source>
        <dbReference type="ARBA" id="ARBA00007070"/>
    </source>
</evidence>
<dbReference type="InterPro" id="IPR057308">
    <property type="entry name" value="CHCR_PEP5_VPS11"/>
</dbReference>
<dbReference type="Proteomes" id="UP001470230">
    <property type="component" value="Unassembled WGS sequence"/>
</dbReference>
<evidence type="ECO:0000256" key="8">
    <source>
        <dbReference type="ARBA" id="ARBA00029433"/>
    </source>
</evidence>
<dbReference type="PANTHER" id="PTHR23323:SF24">
    <property type="entry name" value="VACUOLAR PROTEIN SORTING-ASSOCIATED PROTEIN 11 HOMOLOG"/>
    <property type="match status" value="1"/>
</dbReference>
<name>A0ABR2HXE6_9EUKA</name>
<keyword evidence="3" id="KW-0479">Metal-binding</keyword>
<evidence type="ECO:0000256" key="5">
    <source>
        <dbReference type="ARBA" id="ARBA00022833"/>
    </source>
</evidence>
<evidence type="ECO:0000259" key="11">
    <source>
        <dbReference type="PROSITE" id="PS50089"/>
    </source>
</evidence>
<keyword evidence="2" id="KW-0813">Transport</keyword>
<comment type="subcellular location">
    <subcellularLocation>
        <location evidence="8">Endomembrane system</location>
        <topology evidence="8">Peripheral membrane protein</topology>
        <orientation evidence="8">Cytoplasmic side</orientation>
    </subcellularLocation>
</comment>
<feature type="domain" description="RING-type" evidence="11">
    <location>
        <begin position="779"/>
        <end position="815"/>
    </location>
</feature>
<dbReference type="Pfam" id="PF23341">
    <property type="entry name" value="PEP5_VPS11_N"/>
    <property type="match status" value="1"/>
</dbReference>
<dbReference type="InterPro" id="IPR001841">
    <property type="entry name" value="Znf_RING"/>
</dbReference>
<evidence type="ECO:0000256" key="7">
    <source>
        <dbReference type="ARBA" id="ARBA00023136"/>
    </source>
</evidence>